<evidence type="ECO:0000256" key="8">
    <source>
        <dbReference type="ARBA" id="ARBA00048679"/>
    </source>
</evidence>
<evidence type="ECO:0000259" key="10">
    <source>
        <dbReference type="PROSITE" id="PS50011"/>
    </source>
</evidence>
<evidence type="ECO:0000256" key="2">
    <source>
        <dbReference type="ARBA" id="ARBA00022527"/>
    </source>
</evidence>
<keyword evidence="5 11" id="KW-0418">Kinase</keyword>
<reference evidence="11" key="1">
    <citation type="submission" date="2015-12" db="EMBL/GenBank/DDBJ databases">
        <title>Update maize B73 reference genome by single molecule sequencing technologies.</title>
        <authorList>
            <consortium name="Maize Genome Sequencing Project"/>
            <person name="Ware D."/>
        </authorList>
    </citation>
    <scope>NUCLEOTIDE SEQUENCE [LARGE SCALE GENOMIC DNA]</scope>
    <source>
        <tissue evidence="11">Seedling</tissue>
    </source>
</reference>
<evidence type="ECO:0000256" key="1">
    <source>
        <dbReference type="ARBA" id="ARBA00012513"/>
    </source>
</evidence>
<dbReference type="AlphaFoldDB" id="A0A1D6DV02"/>
<keyword evidence="2" id="KW-0723">Serine/threonine-protein kinase</keyword>
<evidence type="ECO:0000256" key="3">
    <source>
        <dbReference type="ARBA" id="ARBA00022679"/>
    </source>
</evidence>
<dbReference type="EMBL" id="CM007648">
    <property type="protein sequence ID" value="ONM12664.1"/>
    <property type="molecule type" value="Genomic_DNA"/>
</dbReference>
<organism evidence="11">
    <name type="scientific">Zea mays</name>
    <name type="common">Maize</name>
    <dbReference type="NCBI Taxonomy" id="4577"/>
    <lineage>
        <taxon>Eukaryota</taxon>
        <taxon>Viridiplantae</taxon>
        <taxon>Streptophyta</taxon>
        <taxon>Embryophyta</taxon>
        <taxon>Tracheophyta</taxon>
        <taxon>Spermatophyta</taxon>
        <taxon>Magnoliopsida</taxon>
        <taxon>Liliopsida</taxon>
        <taxon>Poales</taxon>
        <taxon>Poaceae</taxon>
        <taxon>PACMAD clade</taxon>
        <taxon>Panicoideae</taxon>
        <taxon>Andropogonodae</taxon>
        <taxon>Andropogoneae</taxon>
        <taxon>Tripsacinae</taxon>
        <taxon>Zea</taxon>
    </lineage>
</organism>
<proteinExistence type="predicted"/>
<evidence type="ECO:0000256" key="6">
    <source>
        <dbReference type="ARBA" id="ARBA00022840"/>
    </source>
</evidence>
<protein>
    <recommendedName>
        <fullName evidence="1">non-specific serine/threonine protein kinase</fullName>
        <ecNumber evidence="1">2.7.11.1</ecNumber>
    </recommendedName>
</protein>
<feature type="binding site" evidence="9">
    <location>
        <position position="49"/>
    </location>
    <ligand>
        <name>ATP</name>
        <dbReference type="ChEBI" id="CHEBI:30616"/>
    </ligand>
</feature>
<dbReference type="InterPro" id="IPR017441">
    <property type="entry name" value="Protein_kinase_ATP_BS"/>
</dbReference>
<dbReference type="PROSITE" id="PS50011">
    <property type="entry name" value="PROTEIN_KINASE_DOM"/>
    <property type="match status" value="1"/>
</dbReference>
<evidence type="ECO:0000256" key="9">
    <source>
        <dbReference type="PROSITE-ProRule" id="PRU10141"/>
    </source>
</evidence>
<dbReference type="PANTHER" id="PTHR24361:SF433">
    <property type="entry name" value="PROTEIN KINASE DOMAIN-CONTAINING PROTEIN"/>
    <property type="match status" value="1"/>
</dbReference>
<dbReference type="EMBL" id="CM007648">
    <property type="protein sequence ID" value="ONM12652.1"/>
    <property type="molecule type" value="Genomic_DNA"/>
</dbReference>
<keyword evidence="3" id="KW-0808">Transferase</keyword>
<keyword evidence="4 9" id="KW-0547">Nucleotide-binding</keyword>
<dbReference type="GO" id="GO:0005524">
    <property type="term" value="F:ATP binding"/>
    <property type="evidence" value="ECO:0007669"/>
    <property type="project" value="UniProtKB-UniRule"/>
</dbReference>
<evidence type="ECO:0000256" key="5">
    <source>
        <dbReference type="ARBA" id="ARBA00022777"/>
    </source>
</evidence>
<gene>
    <name evidence="11" type="ORF">ZEAMMB73_Zm00001d001978</name>
</gene>
<accession>A0A1D6DV02</accession>
<dbReference type="EC" id="2.7.11.1" evidence="1"/>
<keyword evidence="6 9" id="KW-0067">ATP-binding</keyword>
<evidence type="ECO:0000256" key="4">
    <source>
        <dbReference type="ARBA" id="ARBA00022741"/>
    </source>
</evidence>
<accession>A0A3L6FPR1</accession>
<feature type="domain" description="Protein kinase" evidence="10">
    <location>
        <begin position="20"/>
        <end position="78"/>
    </location>
</feature>
<dbReference type="Gene3D" id="3.30.200.20">
    <property type="entry name" value="Phosphorylase Kinase, domain 1"/>
    <property type="match status" value="1"/>
</dbReference>
<comment type="catalytic activity">
    <reaction evidence="8">
        <text>L-seryl-[protein] + ATP = O-phospho-L-seryl-[protein] + ADP + H(+)</text>
        <dbReference type="Rhea" id="RHEA:17989"/>
        <dbReference type="Rhea" id="RHEA-COMP:9863"/>
        <dbReference type="Rhea" id="RHEA-COMP:11604"/>
        <dbReference type="ChEBI" id="CHEBI:15378"/>
        <dbReference type="ChEBI" id="CHEBI:29999"/>
        <dbReference type="ChEBI" id="CHEBI:30616"/>
        <dbReference type="ChEBI" id="CHEBI:83421"/>
        <dbReference type="ChEBI" id="CHEBI:456216"/>
        <dbReference type="EC" id="2.7.11.1"/>
    </reaction>
</comment>
<dbReference type="SUPFAM" id="SSF56112">
    <property type="entry name" value="Protein kinase-like (PK-like)"/>
    <property type="match status" value="1"/>
</dbReference>
<name>A0A1D6DV02_MAIZE</name>
<dbReference type="PANTHER" id="PTHR24361">
    <property type="entry name" value="MITOGEN-ACTIVATED KINASE KINASE KINASE"/>
    <property type="match status" value="1"/>
</dbReference>
<dbReference type="PROSITE" id="PS00107">
    <property type="entry name" value="PROTEIN_KINASE_ATP"/>
    <property type="match status" value="1"/>
</dbReference>
<dbReference type="InterPro" id="IPR053235">
    <property type="entry name" value="Ser_Thr_kinase"/>
</dbReference>
<evidence type="ECO:0000256" key="7">
    <source>
        <dbReference type="ARBA" id="ARBA00047899"/>
    </source>
</evidence>
<evidence type="ECO:0000313" key="11">
    <source>
        <dbReference type="EMBL" id="ONM12664.1"/>
    </source>
</evidence>
<dbReference type="InterPro" id="IPR011009">
    <property type="entry name" value="Kinase-like_dom_sf"/>
</dbReference>
<sequence length="78" mass="9029">MASRQHNAQFHKSKTLDNKYMLGDEIGKGAYGRVYKGLDLENGDFVAIKQVSLENIPQEDLNIIMVTFFLTYHIMHRK</sequence>
<dbReference type="GO" id="GO:0004674">
    <property type="term" value="F:protein serine/threonine kinase activity"/>
    <property type="evidence" value="ECO:0007669"/>
    <property type="project" value="UniProtKB-KW"/>
</dbReference>
<dbReference type="InterPro" id="IPR000719">
    <property type="entry name" value="Prot_kinase_dom"/>
</dbReference>
<comment type="catalytic activity">
    <reaction evidence="7">
        <text>L-threonyl-[protein] + ATP = O-phospho-L-threonyl-[protein] + ADP + H(+)</text>
        <dbReference type="Rhea" id="RHEA:46608"/>
        <dbReference type="Rhea" id="RHEA-COMP:11060"/>
        <dbReference type="Rhea" id="RHEA-COMP:11605"/>
        <dbReference type="ChEBI" id="CHEBI:15378"/>
        <dbReference type="ChEBI" id="CHEBI:30013"/>
        <dbReference type="ChEBI" id="CHEBI:30616"/>
        <dbReference type="ChEBI" id="CHEBI:61977"/>
        <dbReference type="ChEBI" id="CHEBI:456216"/>
        <dbReference type="EC" id="2.7.11.1"/>
    </reaction>
</comment>